<dbReference type="Proteomes" id="UP000274578">
    <property type="component" value="Chromosome 1"/>
</dbReference>
<gene>
    <name evidence="3" type="ORF">NCTC13071_01015</name>
</gene>
<dbReference type="GO" id="GO:0004553">
    <property type="term" value="F:hydrolase activity, hydrolyzing O-glycosyl compounds"/>
    <property type="evidence" value="ECO:0007669"/>
    <property type="project" value="InterPro"/>
</dbReference>
<name>A0A3S4X1G0_9BACT</name>
<dbReference type="EMBL" id="LR134384">
    <property type="protein sequence ID" value="VEH15029.1"/>
    <property type="molecule type" value="Genomic_DNA"/>
</dbReference>
<dbReference type="SUPFAM" id="SSF51445">
    <property type="entry name" value="(Trans)glycosidases"/>
    <property type="match status" value="1"/>
</dbReference>
<dbReference type="RefSeq" id="WP_018919828.1">
    <property type="nucleotide sequence ID" value="NZ_LR134384.1"/>
</dbReference>
<feature type="signal peptide" evidence="1">
    <location>
        <begin position="1"/>
        <end position="19"/>
    </location>
</feature>
<dbReference type="InterPro" id="IPR017853">
    <property type="entry name" value="GH"/>
</dbReference>
<evidence type="ECO:0000256" key="1">
    <source>
        <dbReference type="SAM" id="SignalP"/>
    </source>
</evidence>
<dbReference type="Gene3D" id="2.60.40.1180">
    <property type="entry name" value="Golgi alpha-mannosidase II"/>
    <property type="match status" value="1"/>
</dbReference>
<dbReference type="InterPro" id="IPR013780">
    <property type="entry name" value="Glyco_hydro_b"/>
</dbReference>
<dbReference type="PANTHER" id="PTHR42767:SF1">
    <property type="entry name" value="ENDO-BETA-1,6-GALACTANASE-LIKE DOMAIN-CONTAINING PROTEIN"/>
    <property type="match status" value="1"/>
</dbReference>
<proteinExistence type="predicted"/>
<evidence type="ECO:0000313" key="4">
    <source>
        <dbReference type="Proteomes" id="UP000274578"/>
    </source>
</evidence>
<dbReference type="InterPro" id="IPR039514">
    <property type="entry name" value="6GAL-like"/>
</dbReference>
<keyword evidence="1" id="KW-0732">Signal</keyword>
<dbReference type="AlphaFoldDB" id="A0A3S4X1G0"/>
<feature type="domain" description="Endo-beta-1,6-galactanase-like" evidence="2">
    <location>
        <begin position="24"/>
        <end position="386"/>
    </location>
</feature>
<dbReference type="PANTHER" id="PTHR42767">
    <property type="entry name" value="ENDO-BETA-1,6-GALACTANASE"/>
    <property type="match status" value="1"/>
</dbReference>
<dbReference type="InterPro" id="IPR039743">
    <property type="entry name" value="6GAL/EXGAL"/>
</dbReference>
<dbReference type="Pfam" id="PF14587">
    <property type="entry name" value="Glyco_hydr_30_2"/>
    <property type="match status" value="1"/>
</dbReference>
<reference evidence="3 4" key="1">
    <citation type="submission" date="2018-12" db="EMBL/GenBank/DDBJ databases">
        <authorList>
            <consortium name="Pathogen Informatics"/>
        </authorList>
    </citation>
    <scope>NUCLEOTIDE SEQUENCE [LARGE SCALE GENOMIC DNA]</scope>
    <source>
        <strain evidence="3 4">NCTC13071</strain>
    </source>
</reference>
<dbReference type="GeneID" id="85011879"/>
<dbReference type="Gene3D" id="3.20.20.80">
    <property type="entry name" value="Glycosidases"/>
    <property type="match status" value="1"/>
</dbReference>
<evidence type="ECO:0000259" key="2">
    <source>
        <dbReference type="Pfam" id="PF14587"/>
    </source>
</evidence>
<feature type="chain" id="PRO_5018548340" evidence="1">
    <location>
        <begin position="20"/>
        <end position="581"/>
    </location>
</feature>
<evidence type="ECO:0000313" key="3">
    <source>
        <dbReference type="EMBL" id="VEH15029.1"/>
    </source>
</evidence>
<protein>
    <submittedName>
        <fullName evidence="3">O-Glycosyl hydrolase</fullName>
    </submittedName>
</protein>
<dbReference type="KEGG" id="poc:NCTC13071_01015"/>
<keyword evidence="3" id="KW-0378">Hydrolase</keyword>
<sequence length="581" mass="64529">MRRCYLYALTLACITSSYAQSTFNIAINPNTKYQTIADFGASDCWTAEYVGRYFNDIQKKQAAEWLFSKDIESDGKPKGIGLSAWRINLGAGSAEQGVASNIADESRRVECYLNSDGTYNWNKAQGQQFFMQQAKQYDVEHFVLFSNSAPVYMTKNGLANNKNNASNANLKDDAYNKFAEFLATCAEHFTAKGYPITYISPVNEPAFNWTDGQEGSPWQNKEISKLVRELDKSLSNHNLSTLIMTPEASSWNRTYQHANDYGGRASNQIEAFWNPANADTYIGNLSHVAKIVAGHDYWTFGSNNALITTRTKALTAAQKYGLQLMQTEWSMLDREPSTETGFPSSYDAASDMDIALFMGKLIHIGLTQGNMISWSYWTAMAQSRYSQKNRFELLRLNATGDNGYESYGDIKNGGTVTATPNLWVLGNFSRFIRPGYRRISLAGADDINSLMGSAYLSPNGKEVIAVFVNMKNVAKGIKMNNDSFVQNVSSVKAYITDKDNNLTPDLSFTNLTTRNIIKPRSVVTLVFNLSVPMNVKAIQADKSAQQEGIFNLCGQKAANSSADIDKLPEGIYIINGTKISK</sequence>
<accession>A0A3S4X1G0</accession>
<organism evidence="3 4">
    <name type="scientific">Segatella oris</name>
    <dbReference type="NCBI Taxonomy" id="28135"/>
    <lineage>
        <taxon>Bacteria</taxon>
        <taxon>Pseudomonadati</taxon>
        <taxon>Bacteroidota</taxon>
        <taxon>Bacteroidia</taxon>
        <taxon>Bacteroidales</taxon>
        <taxon>Prevotellaceae</taxon>
        <taxon>Segatella</taxon>
    </lineage>
</organism>